<dbReference type="SUPFAM" id="SSF56281">
    <property type="entry name" value="Metallo-hydrolase/oxidoreductase"/>
    <property type="match status" value="1"/>
</dbReference>
<dbReference type="InterPro" id="IPR036866">
    <property type="entry name" value="RibonucZ/Hydroxyglut_hydro"/>
</dbReference>
<gene>
    <name evidence="1" type="ORF">UT61_C0001G0013</name>
</gene>
<dbReference type="Pfam" id="PF13483">
    <property type="entry name" value="Lactamase_B_3"/>
    <property type="match status" value="1"/>
</dbReference>
<sequence length="214" mass="23607">MDISYLGHASFRMKGRRASVVTDPYAPYVGFKFPKVEADIVTISHNHEDHNQSQLVSNVKRVVAGPGEYEISGVSIIGIPSFHDEEKGAKRGTNTIYVFEIDDLRVVHLGDLGHKLSEEVLEDIGTVDILMVPVGGFYTIGPTEASDIVRNIEPTITIPMHYKVSGLDQSTFGSLAAVDDFLKEVALPTENLDKLSIKKGDITEEKKVVVLERR</sequence>
<accession>A0A0G0PRQ1</accession>
<dbReference type="AlphaFoldDB" id="A0A0G0PRQ1"/>
<protein>
    <submittedName>
        <fullName evidence="1">Zn-dependent hydrolase of the beta-lactamase fold-like protein</fullName>
    </submittedName>
</protein>
<dbReference type="PANTHER" id="PTHR42967:SF1">
    <property type="entry name" value="MBL FOLD METALLO-HYDROLASE"/>
    <property type="match status" value="1"/>
</dbReference>
<keyword evidence="1" id="KW-0378">Hydrolase</keyword>
<evidence type="ECO:0000313" key="2">
    <source>
        <dbReference type="Proteomes" id="UP000034793"/>
    </source>
</evidence>
<dbReference type="Gene3D" id="3.60.15.10">
    <property type="entry name" value="Ribonuclease Z/Hydroxyacylglutathione hydrolase-like"/>
    <property type="match status" value="1"/>
</dbReference>
<dbReference type="GO" id="GO:0016787">
    <property type="term" value="F:hydrolase activity"/>
    <property type="evidence" value="ECO:0007669"/>
    <property type="project" value="UniProtKB-KW"/>
</dbReference>
<evidence type="ECO:0000313" key="1">
    <source>
        <dbReference type="EMBL" id="KKR30829.1"/>
    </source>
</evidence>
<comment type="caution">
    <text evidence="1">The sequence shown here is derived from an EMBL/GenBank/DDBJ whole genome shotgun (WGS) entry which is preliminary data.</text>
</comment>
<organism evidence="1 2">
    <name type="scientific">Candidatus Woesebacteria bacterium GW2011_GWA1_39_8</name>
    <dbReference type="NCBI Taxonomy" id="1618552"/>
    <lineage>
        <taxon>Bacteria</taxon>
        <taxon>Candidatus Woeseibacteriota</taxon>
    </lineage>
</organism>
<dbReference type="PATRIC" id="fig|1618552.3.peg.13"/>
<dbReference type="Proteomes" id="UP000034793">
    <property type="component" value="Unassembled WGS sequence"/>
</dbReference>
<proteinExistence type="predicted"/>
<dbReference type="PANTHER" id="PTHR42967">
    <property type="entry name" value="METAL DEPENDENT HYDROLASE"/>
    <property type="match status" value="1"/>
</dbReference>
<reference evidence="1 2" key="1">
    <citation type="journal article" date="2015" name="Nature">
        <title>rRNA introns, odd ribosomes, and small enigmatic genomes across a large radiation of phyla.</title>
        <authorList>
            <person name="Brown C.T."/>
            <person name="Hug L.A."/>
            <person name="Thomas B.C."/>
            <person name="Sharon I."/>
            <person name="Castelle C.J."/>
            <person name="Singh A."/>
            <person name="Wilkins M.J."/>
            <person name="Williams K.H."/>
            <person name="Banfield J.F."/>
        </authorList>
    </citation>
    <scope>NUCLEOTIDE SEQUENCE [LARGE SCALE GENOMIC DNA]</scope>
</reference>
<name>A0A0G0PRQ1_9BACT</name>
<dbReference type="EMBL" id="LBXL01000001">
    <property type="protein sequence ID" value="KKR30829.1"/>
    <property type="molecule type" value="Genomic_DNA"/>
</dbReference>